<dbReference type="EC" id="1.1.1.300" evidence="3"/>
<dbReference type="Pfam" id="PF00106">
    <property type="entry name" value="adh_short"/>
    <property type="match status" value="1"/>
</dbReference>
<keyword evidence="9" id="KW-0472">Membrane</keyword>
<keyword evidence="6" id="KW-1133">Transmembrane helix</keyword>
<evidence type="ECO:0000256" key="1">
    <source>
        <dbReference type="ARBA" id="ARBA00004141"/>
    </source>
</evidence>
<evidence type="ECO:0000256" key="3">
    <source>
        <dbReference type="ARBA" id="ARBA00012852"/>
    </source>
</evidence>
<dbReference type="CTD" id="9249"/>
<evidence type="ECO:0000256" key="12">
    <source>
        <dbReference type="ARBA" id="ARBA00068717"/>
    </source>
</evidence>
<dbReference type="AlphaFoldDB" id="A0AAJ7X7M1"/>
<organism evidence="16 17">
    <name type="scientific">Petromyzon marinus</name>
    <name type="common">Sea lamprey</name>
    <dbReference type="NCBI Taxonomy" id="7757"/>
    <lineage>
        <taxon>Eukaryota</taxon>
        <taxon>Metazoa</taxon>
        <taxon>Chordata</taxon>
        <taxon>Craniata</taxon>
        <taxon>Vertebrata</taxon>
        <taxon>Cyclostomata</taxon>
        <taxon>Hyperoartia</taxon>
        <taxon>Petromyzontiformes</taxon>
        <taxon>Petromyzontidae</taxon>
        <taxon>Petromyzon</taxon>
    </lineage>
</organism>
<name>A0AAJ7X7M1_PETMA</name>
<keyword evidence="5" id="KW-0521">NADP</keyword>
<proteinExistence type="inferred from homology"/>
<evidence type="ECO:0000256" key="9">
    <source>
        <dbReference type="ARBA" id="ARBA00023136"/>
    </source>
</evidence>
<comment type="catalytic activity">
    <reaction evidence="10">
        <text>all-trans-retinol + NADP(+) = all-trans-retinal + NADPH + H(+)</text>
        <dbReference type="Rhea" id="RHEA:25033"/>
        <dbReference type="ChEBI" id="CHEBI:15378"/>
        <dbReference type="ChEBI" id="CHEBI:17336"/>
        <dbReference type="ChEBI" id="CHEBI:17898"/>
        <dbReference type="ChEBI" id="CHEBI:57783"/>
        <dbReference type="ChEBI" id="CHEBI:58349"/>
        <dbReference type="EC" id="1.1.1.300"/>
    </reaction>
</comment>
<accession>A0AAJ7X7M1</accession>
<sequence>MATWRGSLALLALLVLLALQTFRWLLRALLSPLWTPTPARDLSGDVVLITGGGRGIGRQLALEFARQGVSKVVLWGRTESCLRDACHAVRSLGTECHYTVCDVANREQVYREARAVRDKVGDVSILVNNAGVVHGKPLLESDDDALLKTQHINVLAQFWTLKAFVRGMLERGSGHVVSVSSVLALAAIPGATDYCASKAAGYALAESLALGLSGTPGVRATTVLPYHTSTDMFRGMQPRFPWLFPPLEPETVARRTVQAVREGRAFLLLPWTMNFLIIMKSILPQPALDEIYKFTGSYTCMQTFKGRG</sequence>
<dbReference type="GO" id="GO:0016020">
    <property type="term" value="C:membrane"/>
    <property type="evidence" value="ECO:0007669"/>
    <property type="project" value="UniProtKB-SubCell"/>
</dbReference>
<evidence type="ECO:0000256" key="13">
    <source>
        <dbReference type="ARBA" id="ARBA00082544"/>
    </source>
</evidence>
<feature type="domain" description="Ketoreductase" evidence="15">
    <location>
        <begin position="45"/>
        <end position="228"/>
    </location>
</feature>
<evidence type="ECO:0000259" key="15">
    <source>
        <dbReference type="SMART" id="SM00822"/>
    </source>
</evidence>
<dbReference type="Proteomes" id="UP001318040">
    <property type="component" value="Chromosome 39"/>
</dbReference>
<comment type="subcellular location">
    <subcellularLocation>
        <location evidence="1">Membrane</location>
        <topology evidence="1">Multi-pass membrane protein</topology>
    </subcellularLocation>
</comment>
<comment type="similarity">
    <text evidence="2 14">Belongs to the short-chain dehydrogenases/reductases (SDR) family.</text>
</comment>
<dbReference type="GO" id="GO:0052650">
    <property type="term" value="F:all-trans-retinol dehydrogenase (NADP+) activity"/>
    <property type="evidence" value="ECO:0007669"/>
    <property type="project" value="UniProtKB-EC"/>
</dbReference>
<dbReference type="GeneID" id="116950500"/>
<comment type="function">
    <text evidence="11">Catalyzes the reduction of all-trans-retinal to all-trans-retinol in the presence of NADPH.</text>
</comment>
<dbReference type="PRINTS" id="PR00081">
    <property type="entry name" value="GDHRDH"/>
</dbReference>
<evidence type="ECO:0000256" key="4">
    <source>
        <dbReference type="ARBA" id="ARBA00022692"/>
    </source>
</evidence>
<dbReference type="RefSeq" id="XP_032824210.1">
    <property type="nucleotide sequence ID" value="XM_032968319.1"/>
</dbReference>
<dbReference type="PANTHER" id="PTHR24322">
    <property type="entry name" value="PKSB"/>
    <property type="match status" value="1"/>
</dbReference>
<dbReference type="GO" id="GO:0004745">
    <property type="term" value="F:all-trans-retinol dehydrogenase (NAD+) activity"/>
    <property type="evidence" value="ECO:0007669"/>
    <property type="project" value="TreeGrafter"/>
</dbReference>
<dbReference type="InterPro" id="IPR057326">
    <property type="entry name" value="KR_dom"/>
</dbReference>
<dbReference type="KEGG" id="pmrn:116950500"/>
<keyword evidence="16" id="KW-1185">Reference proteome</keyword>
<evidence type="ECO:0000256" key="10">
    <source>
        <dbReference type="ARBA" id="ARBA00050568"/>
    </source>
</evidence>
<dbReference type="CDD" id="cd05339">
    <property type="entry name" value="17beta-HSDXI-like_SDR_c"/>
    <property type="match status" value="1"/>
</dbReference>
<keyword evidence="7" id="KW-0560">Oxidoreductase</keyword>
<evidence type="ECO:0000256" key="11">
    <source>
        <dbReference type="ARBA" id="ARBA00059620"/>
    </source>
</evidence>
<evidence type="ECO:0000313" key="16">
    <source>
        <dbReference type="Proteomes" id="UP001318040"/>
    </source>
</evidence>
<dbReference type="PRINTS" id="PR00080">
    <property type="entry name" value="SDRFAMILY"/>
</dbReference>
<keyword evidence="4" id="KW-0812">Transmembrane</keyword>
<dbReference type="Gene3D" id="3.40.50.720">
    <property type="entry name" value="NAD(P)-binding Rossmann-like Domain"/>
    <property type="match status" value="1"/>
</dbReference>
<gene>
    <name evidence="17" type="primary">DHRS3</name>
</gene>
<evidence type="ECO:0000256" key="5">
    <source>
        <dbReference type="ARBA" id="ARBA00022857"/>
    </source>
</evidence>
<evidence type="ECO:0000256" key="14">
    <source>
        <dbReference type="RuleBase" id="RU000363"/>
    </source>
</evidence>
<protein>
    <recommendedName>
        <fullName evidence="12">Short-chain dehydrogenase/reductase 3</fullName>
        <ecNumber evidence="3">1.1.1.300</ecNumber>
    </recommendedName>
    <alternativeName>
        <fullName evidence="13">Retinal short-chain dehydrogenase/reductase 1</fullName>
    </alternativeName>
</protein>
<evidence type="ECO:0000313" key="17">
    <source>
        <dbReference type="RefSeq" id="XP_032824210.1"/>
    </source>
</evidence>
<dbReference type="SMART" id="SM00822">
    <property type="entry name" value="PKS_KR"/>
    <property type="match status" value="1"/>
</dbReference>
<dbReference type="SUPFAM" id="SSF51735">
    <property type="entry name" value="NAD(P)-binding Rossmann-fold domains"/>
    <property type="match status" value="1"/>
</dbReference>
<reference evidence="17" key="1">
    <citation type="submission" date="2025-08" db="UniProtKB">
        <authorList>
            <consortium name="RefSeq"/>
        </authorList>
    </citation>
    <scope>IDENTIFICATION</scope>
    <source>
        <tissue evidence="17">Sperm</tissue>
    </source>
</reference>
<dbReference type="InterPro" id="IPR020904">
    <property type="entry name" value="Sc_DH/Rdtase_CS"/>
</dbReference>
<dbReference type="InterPro" id="IPR002347">
    <property type="entry name" value="SDR_fam"/>
</dbReference>
<dbReference type="GO" id="GO:0048385">
    <property type="term" value="P:regulation of retinoic acid receptor signaling pathway"/>
    <property type="evidence" value="ECO:0007669"/>
    <property type="project" value="TreeGrafter"/>
</dbReference>
<dbReference type="PROSITE" id="PS00061">
    <property type="entry name" value="ADH_SHORT"/>
    <property type="match status" value="1"/>
</dbReference>
<dbReference type="FunFam" id="3.40.50.720:FF:000131">
    <property type="entry name" value="Short-chain dehydrogenase/reductase 3"/>
    <property type="match status" value="1"/>
</dbReference>
<dbReference type="GO" id="GO:0005811">
    <property type="term" value="C:lipid droplet"/>
    <property type="evidence" value="ECO:0007669"/>
    <property type="project" value="TreeGrafter"/>
</dbReference>
<evidence type="ECO:0000256" key="7">
    <source>
        <dbReference type="ARBA" id="ARBA00023002"/>
    </source>
</evidence>
<keyword evidence="8" id="KW-0443">Lipid metabolism</keyword>
<dbReference type="InterPro" id="IPR036291">
    <property type="entry name" value="NAD(P)-bd_dom_sf"/>
</dbReference>
<dbReference type="PANTHER" id="PTHR24322:SF483">
    <property type="entry name" value="SHORT-CHAIN DEHYDROGENASE_REDUCTASE 3"/>
    <property type="match status" value="1"/>
</dbReference>
<evidence type="ECO:0000256" key="6">
    <source>
        <dbReference type="ARBA" id="ARBA00022989"/>
    </source>
</evidence>
<evidence type="ECO:0000256" key="8">
    <source>
        <dbReference type="ARBA" id="ARBA00023098"/>
    </source>
</evidence>
<evidence type="ECO:0000256" key="2">
    <source>
        <dbReference type="ARBA" id="ARBA00006484"/>
    </source>
</evidence>